<dbReference type="AlphaFoldDB" id="A0A8H6VZU9"/>
<evidence type="ECO:0000313" key="1">
    <source>
        <dbReference type="EMBL" id="KAF7296373.1"/>
    </source>
</evidence>
<keyword evidence="2" id="KW-1185">Reference proteome</keyword>
<dbReference type="OrthoDB" id="3253362at2759"/>
<gene>
    <name evidence="1" type="ORF">HMN09_01107400</name>
</gene>
<protein>
    <submittedName>
        <fullName evidence="1">F-box domain-containing protein</fullName>
    </submittedName>
</protein>
<dbReference type="EMBL" id="JACAZE010000017">
    <property type="protein sequence ID" value="KAF7296373.1"/>
    <property type="molecule type" value="Genomic_DNA"/>
</dbReference>
<reference evidence="1" key="1">
    <citation type="submission" date="2020-05" db="EMBL/GenBank/DDBJ databases">
        <title>Mycena genomes resolve the evolution of fungal bioluminescence.</title>
        <authorList>
            <person name="Tsai I.J."/>
        </authorList>
    </citation>
    <scope>NUCLEOTIDE SEQUENCE</scope>
    <source>
        <strain evidence="1">110903Hualien_Pintung</strain>
    </source>
</reference>
<evidence type="ECO:0000313" key="2">
    <source>
        <dbReference type="Proteomes" id="UP000613580"/>
    </source>
</evidence>
<dbReference type="SUPFAM" id="SSF52047">
    <property type="entry name" value="RNI-like"/>
    <property type="match status" value="1"/>
</dbReference>
<name>A0A8H6VZU9_MYCCL</name>
<dbReference type="Proteomes" id="UP000613580">
    <property type="component" value="Unassembled WGS sequence"/>
</dbReference>
<organism evidence="1 2">
    <name type="scientific">Mycena chlorophos</name>
    <name type="common">Agaric fungus</name>
    <name type="synonym">Agaricus chlorophos</name>
    <dbReference type="NCBI Taxonomy" id="658473"/>
    <lineage>
        <taxon>Eukaryota</taxon>
        <taxon>Fungi</taxon>
        <taxon>Dikarya</taxon>
        <taxon>Basidiomycota</taxon>
        <taxon>Agaricomycotina</taxon>
        <taxon>Agaricomycetes</taxon>
        <taxon>Agaricomycetidae</taxon>
        <taxon>Agaricales</taxon>
        <taxon>Marasmiineae</taxon>
        <taxon>Mycenaceae</taxon>
        <taxon>Mycena</taxon>
    </lineage>
</organism>
<proteinExistence type="predicted"/>
<sequence>MSASNDFLPSLAIPTEIAARIFLLTLPEAPVSPNLQNAPLLLTRVSRGWRTIALGTSELWESLAIDTKILGLAVSRPDFLDGIRRWLLSASSRPLSVTLSAGGPAIPDGILELLRVHTASSGLRRLDSDLPLGHTIKLLDHGSDVLNDLEIYLSDMASFFGGPDPAHIRTLTATIVGSPHLTRLHLSDLLTGLLPLVFESKSDALQELTDLLYFPDPGENLQTIFALPHLRKLCLAKAQVLATVHLPISPLWPPAPQIQELQLKGEHPSILRRLTLPSLKTMHIDLSGQGPNQGAHDFADFIARSQCPLESLEVHIAWTLEGILPAIVLPAVPMIRHLEIIEGANGLGHLLQLVLLTRQLNGAFLVPQLRSLTIVDDLGQWGDRFSGYGTLQTAFRARNAGLEIVKFLDPEFDEDEDFDDDVREWMDLEEELLRQIVDEWDTRVIVKLGEEEHVVE</sequence>
<comment type="caution">
    <text evidence="1">The sequence shown here is derived from an EMBL/GenBank/DDBJ whole genome shotgun (WGS) entry which is preliminary data.</text>
</comment>
<accession>A0A8H6VZU9</accession>